<dbReference type="Gene3D" id="2.40.50.100">
    <property type="match status" value="1"/>
</dbReference>
<evidence type="ECO:0000259" key="5">
    <source>
        <dbReference type="PROSITE" id="PS50893"/>
    </source>
</evidence>
<keyword evidence="7" id="KW-1185">Reference proteome</keyword>
<dbReference type="InterPro" id="IPR003593">
    <property type="entry name" value="AAA+_ATPase"/>
</dbReference>
<dbReference type="InterPro" id="IPR003439">
    <property type="entry name" value="ABC_transporter-like_ATP-bd"/>
</dbReference>
<dbReference type="GO" id="GO:0005524">
    <property type="term" value="F:ATP binding"/>
    <property type="evidence" value="ECO:0007669"/>
    <property type="project" value="UniProtKB-KW"/>
</dbReference>
<protein>
    <submittedName>
        <fullName evidence="6">Spermidine/putrescine import ATP-binding protein PotA</fullName>
    </submittedName>
</protein>
<feature type="domain" description="ABC transporter" evidence="5">
    <location>
        <begin position="2"/>
        <end position="233"/>
    </location>
</feature>
<organism evidence="6 7">
    <name type="scientific">Mesorhizobium ventifaucium</name>
    <dbReference type="NCBI Taxonomy" id="666020"/>
    <lineage>
        <taxon>Bacteria</taxon>
        <taxon>Pseudomonadati</taxon>
        <taxon>Pseudomonadota</taxon>
        <taxon>Alphaproteobacteria</taxon>
        <taxon>Hyphomicrobiales</taxon>
        <taxon>Phyllobacteriaceae</taxon>
        <taxon>Mesorhizobium</taxon>
    </lineage>
</organism>
<keyword evidence="4 6" id="KW-0067">ATP-binding</keyword>
<dbReference type="PROSITE" id="PS00211">
    <property type="entry name" value="ABC_TRANSPORTER_1"/>
    <property type="match status" value="1"/>
</dbReference>
<evidence type="ECO:0000256" key="4">
    <source>
        <dbReference type="ARBA" id="ARBA00022840"/>
    </source>
</evidence>
<gene>
    <name evidence="6" type="primary">potA</name>
    <name evidence="6" type="ORF">MES4922_170009</name>
</gene>
<evidence type="ECO:0000256" key="1">
    <source>
        <dbReference type="ARBA" id="ARBA00005417"/>
    </source>
</evidence>
<dbReference type="InterPro" id="IPR027417">
    <property type="entry name" value="P-loop_NTPase"/>
</dbReference>
<dbReference type="SUPFAM" id="SSF52540">
    <property type="entry name" value="P-loop containing nucleoside triphosphate hydrolases"/>
    <property type="match status" value="1"/>
</dbReference>
<dbReference type="Proteomes" id="UP001152604">
    <property type="component" value="Unassembled WGS sequence"/>
</dbReference>
<name>A0ABN8JFT9_9HYPH</name>
<evidence type="ECO:0000256" key="3">
    <source>
        <dbReference type="ARBA" id="ARBA00022741"/>
    </source>
</evidence>
<keyword evidence="2" id="KW-0813">Transport</keyword>
<comment type="caution">
    <text evidence="6">The sequence shown here is derived from an EMBL/GenBank/DDBJ whole genome shotgun (WGS) entry which is preliminary data.</text>
</comment>
<evidence type="ECO:0000313" key="7">
    <source>
        <dbReference type="Proteomes" id="UP001152604"/>
    </source>
</evidence>
<dbReference type="InterPro" id="IPR017871">
    <property type="entry name" value="ABC_transporter-like_CS"/>
</dbReference>
<proteinExistence type="inferred from homology"/>
<dbReference type="SMART" id="SM00382">
    <property type="entry name" value="AAA"/>
    <property type="match status" value="1"/>
</dbReference>
<accession>A0ABN8JFT9</accession>
<dbReference type="PANTHER" id="PTHR42781">
    <property type="entry name" value="SPERMIDINE/PUTRESCINE IMPORT ATP-BINDING PROTEIN POTA"/>
    <property type="match status" value="1"/>
</dbReference>
<keyword evidence="3" id="KW-0547">Nucleotide-binding</keyword>
<sequence>MLEIEGATHRYGELTALDNVSLSARQGEFLTILGESGSGKTTLLRVISGLEQPTEVGKLMIGGENVVGVPPSRRNCTTVFQSYALFPHMSVAENIAYGLVVRGISRDDARKQASKALETVRLPGFEDRRVSQLSGGQKQRVAIARAIVTRPAVLLLDEPLGALDERLRLNMQNELTDLQRQLKTTFVYITHSQEEALAMSDRIVLMRSGRIEQLGTPSELFDLPTSTFAAEFMGFENLLPGVARSVDGNLVSVALSGGSPVVGIAANPAGISQGDLVTIAIRAERLSHSDVSRKQCRHLNTLAGTKIDQRYRGKYSDLDIETAAGKLKVRTWDNASLPEEISSVSWRAEDCIVLPTAANRKT</sequence>
<comment type="similarity">
    <text evidence="1">Belongs to the ABC transporter superfamily.</text>
</comment>
<dbReference type="PROSITE" id="PS50893">
    <property type="entry name" value="ABC_TRANSPORTER_2"/>
    <property type="match status" value="1"/>
</dbReference>
<dbReference type="SUPFAM" id="SSF50331">
    <property type="entry name" value="MOP-like"/>
    <property type="match status" value="1"/>
</dbReference>
<dbReference type="PANTHER" id="PTHR42781:SF4">
    <property type="entry name" value="SPERMIDINE_PUTRESCINE IMPORT ATP-BINDING PROTEIN POTA"/>
    <property type="match status" value="1"/>
</dbReference>
<evidence type="ECO:0000313" key="6">
    <source>
        <dbReference type="EMBL" id="CAH2396530.1"/>
    </source>
</evidence>
<dbReference type="InterPro" id="IPR008995">
    <property type="entry name" value="Mo/tungstate-bd_C_term_dom"/>
</dbReference>
<dbReference type="EMBL" id="CAKXZS010000009">
    <property type="protein sequence ID" value="CAH2396530.1"/>
    <property type="molecule type" value="Genomic_DNA"/>
</dbReference>
<dbReference type="Gene3D" id="3.40.50.300">
    <property type="entry name" value="P-loop containing nucleotide triphosphate hydrolases"/>
    <property type="match status" value="1"/>
</dbReference>
<reference evidence="6" key="1">
    <citation type="submission" date="2022-03" db="EMBL/GenBank/DDBJ databases">
        <authorList>
            <person name="Brunel B."/>
        </authorList>
    </citation>
    <scope>NUCLEOTIDE SEQUENCE</scope>
    <source>
        <strain evidence="6">STM4922sample</strain>
    </source>
</reference>
<dbReference type="InterPro" id="IPR050093">
    <property type="entry name" value="ABC_SmlMolc_Importer"/>
</dbReference>
<evidence type="ECO:0000256" key="2">
    <source>
        <dbReference type="ARBA" id="ARBA00022448"/>
    </source>
</evidence>
<dbReference type="Pfam" id="PF00005">
    <property type="entry name" value="ABC_tran"/>
    <property type="match status" value="1"/>
</dbReference>